<evidence type="ECO:0000256" key="9">
    <source>
        <dbReference type="ARBA" id="ARBA00048552"/>
    </source>
</evidence>
<evidence type="ECO:0000256" key="6">
    <source>
        <dbReference type="ARBA" id="ARBA00022695"/>
    </source>
</evidence>
<gene>
    <name evidence="10 11" type="primary">rpoZ</name>
    <name evidence="11" type="ORF">IAC53_00260</name>
</gene>
<evidence type="ECO:0000256" key="3">
    <source>
        <dbReference type="ARBA" id="ARBA00013725"/>
    </source>
</evidence>
<evidence type="ECO:0000256" key="5">
    <source>
        <dbReference type="ARBA" id="ARBA00022679"/>
    </source>
</evidence>
<dbReference type="Proteomes" id="UP000824071">
    <property type="component" value="Unassembled WGS sequence"/>
</dbReference>
<dbReference type="InterPro" id="IPR006110">
    <property type="entry name" value="Pol_omega/Rpo6/RPB6"/>
</dbReference>
<name>A0A9D1LD19_9FIRM</name>
<keyword evidence="6 10" id="KW-0548">Nucleotidyltransferase</keyword>
<dbReference type="Pfam" id="PF01192">
    <property type="entry name" value="RNA_pol_Rpb6"/>
    <property type="match status" value="1"/>
</dbReference>
<evidence type="ECO:0000313" key="11">
    <source>
        <dbReference type="EMBL" id="HIU35035.1"/>
    </source>
</evidence>
<dbReference type="SMART" id="SM01409">
    <property type="entry name" value="RNA_pol_Rpb6"/>
    <property type="match status" value="1"/>
</dbReference>
<evidence type="ECO:0000256" key="2">
    <source>
        <dbReference type="ARBA" id="ARBA00012418"/>
    </source>
</evidence>
<dbReference type="EC" id="2.7.7.6" evidence="2 10"/>
<dbReference type="GO" id="GO:0003899">
    <property type="term" value="F:DNA-directed RNA polymerase activity"/>
    <property type="evidence" value="ECO:0007669"/>
    <property type="project" value="UniProtKB-UniRule"/>
</dbReference>
<dbReference type="InterPro" id="IPR036161">
    <property type="entry name" value="RPB6/omega-like_sf"/>
</dbReference>
<comment type="subunit">
    <text evidence="10">The RNAP catalytic core consists of 2 alpha, 1 beta, 1 beta' and 1 omega subunit. When a sigma factor is associated with the core the holoenzyme is formed, which can initiate transcription.</text>
</comment>
<reference evidence="11" key="1">
    <citation type="submission" date="2020-10" db="EMBL/GenBank/DDBJ databases">
        <authorList>
            <person name="Gilroy R."/>
        </authorList>
    </citation>
    <scope>NUCLEOTIDE SEQUENCE</scope>
    <source>
        <strain evidence="11">ChiGjej1B1-19959</strain>
    </source>
</reference>
<comment type="caution">
    <text evidence="11">The sequence shown here is derived from an EMBL/GenBank/DDBJ whole genome shotgun (WGS) entry which is preliminary data.</text>
</comment>
<evidence type="ECO:0000256" key="7">
    <source>
        <dbReference type="ARBA" id="ARBA00023163"/>
    </source>
</evidence>
<organism evidence="11 12">
    <name type="scientific">Candidatus Fimenecus excrementigallinarum</name>
    <dbReference type="NCBI Taxonomy" id="2840816"/>
    <lineage>
        <taxon>Bacteria</taxon>
        <taxon>Bacillati</taxon>
        <taxon>Bacillota</taxon>
        <taxon>Clostridia</taxon>
        <taxon>Candidatus Fimenecus</taxon>
    </lineage>
</organism>
<comment type="function">
    <text evidence="10">Promotes RNA polymerase assembly. Latches the N- and C-terminal regions of the beta' subunit thereby facilitating its interaction with the beta and alpha subunits.</text>
</comment>
<evidence type="ECO:0000313" key="12">
    <source>
        <dbReference type="Proteomes" id="UP000824071"/>
    </source>
</evidence>
<dbReference type="InterPro" id="IPR003716">
    <property type="entry name" value="DNA-dir_RNA_pol_omega"/>
</dbReference>
<comment type="similarity">
    <text evidence="1 10">Belongs to the RNA polymerase subunit omega family.</text>
</comment>
<dbReference type="AlphaFoldDB" id="A0A9D1LD19"/>
<keyword evidence="7 10" id="KW-0804">Transcription</keyword>
<accession>A0A9D1LD19</accession>
<evidence type="ECO:0000256" key="4">
    <source>
        <dbReference type="ARBA" id="ARBA00022478"/>
    </source>
</evidence>
<protein>
    <recommendedName>
        <fullName evidence="3 10">DNA-directed RNA polymerase subunit omega</fullName>
        <shortName evidence="10">RNAP omega subunit</shortName>
        <ecNumber evidence="2 10">2.7.7.6</ecNumber>
    </recommendedName>
    <alternativeName>
        <fullName evidence="10">RNA polymerase omega subunit</fullName>
    </alternativeName>
    <alternativeName>
        <fullName evidence="8 10">Transcriptase subunit omega</fullName>
    </alternativeName>
</protein>
<dbReference type="GO" id="GO:0006351">
    <property type="term" value="P:DNA-templated transcription"/>
    <property type="evidence" value="ECO:0007669"/>
    <property type="project" value="UniProtKB-UniRule"/>
</dbReference>
<comment type="catalytic activity">
    <reaction evidence="9 10">
        <text>RNA(n) + a ribonucleoside 5'-triphosphate = RNA(n+1) + diphosphate</text>
        <dbReference type="Rhea" id="RHEA:21248"/>
        <dbReference type="Rhea" id="RHEA-COMP:14527"/>
        <dbReference type="Rhea" id="RHEA-COMP:17342"/>
        <dbReference type="ChEBI" id="CHEBI:33019"/>
        <dbReference type="ChEBI" id="CHEBI:61557"/>
        <dbReference type="ChEBI" id="CHEBI:140395"/>
        <dbReference type="EC" id="2.7.7.6"/>
    </reaction>
</comment>
<sequence length="69" mass="7752">MFNPDLKNVLKNNVSRYSLVTATAKLAREISDRALEDGEIMTEKPVSIALDELIAGKYKIVEPTEEQED</sequence>
<dbReference type="HAMAP" id="MF_00366">
    <property type="entry name" value="RNApol_bact_RpoZ"/>
    <property type="match status" value="1"/>
</dbReference>
<dbReference type="GO" id="GO:0003677">
    <property type="term" value="F:DNA binding"/>
    <property type="evidence" value="ECO:0007669"/>
    <property type="project" value="UniProtKB-UniRule"/>
</dbReference>
<dbReference type="Gene3D" id="3.90.940.10">
    <property type="match status" value="1"/>
</dbReference>
<keyword evidence="5 10" id="KW-0808">Transferase</keyword>
<dbReference type="SUPFAM" id="SSF63562">
    <property type="entry name" value="RPB6/omega subunit-like"/>
    <property type="match status" value="1"/>
</dbReference>
<keyword evidence="4 10" id="KW-0240">DNA-directed RNA polymerase</keyword>
<dbReference type="NCBIfam" id="TIGR00690">
    <property type="entry name" value="rpoZ"/>
    <property type="match status" value="1"/>
</dbReference>
<reference evidence="11" key="2">
    <citation type="journal article" date="2021" name="PeerJ">
        <title>Extensive microbial diversity within the chicken gut microbiome revealed by metagenomics and culture.</title>
        <authorList>
            <person name="Gilroy R."/>
            <person name="Ravi A."/>
            <person name="Getino M."/>
            <person name="Pursley I."/>
            <person name="Horton D.L."/>
            <person name="Alikhan N.F."/>
            <person name="Baker D."/>
            <person name="Gharbi K."/>
            <person name="Hall N."/>
            <person name="Watson M."/>
            <person name="Adriaenssens E.M."/>
            <person name="Foster-Nyarko E."/>
            <person name="Jarju S."/>
            <person name="Secka A."/>
            <person name="Antonio M."/>
            <person name="Oren A."/>
            <person name="Chaudhuri R.R."/>
            <person name="La Ragione R."/>
            <person name="Hildebrand F."/>
            <person name="Pallen M.J."/>
        </authorList>
    </citation>
    <scope>NUCLEOTIDE SEQUENCE</scope>
    <source>
        <strain evidence="11">ChiGjej1B1-19959</strain>
    </source>
</reference>
<dbReference type="EMBL" id="DVMW01000001">
    <property type="protein sequence ID" value="HIU35035.1"/>
    <property type="molecule type" value="Genomic_DNA"/>
</dbReference>
<dbReference type="GO" id="GO:0000428">
    <property type="term" value="C:DNA-directed RNA polymerase complex"/>
    <property type="evidence" value="ECO:0007669"/>
    <property type="project" value="UniProtKB-KW"/>
</dbReference>
<evidence type="ECO:0000256" key="10">
    <source>
        <dbReference type="HAMAP-Rule" id="MF_00366"/>
    </source>
</evidence>
<proteinExistence type="inferred from homology"/>
<evidence type="ECO:0000256" key="8">
    <source>
        <dbReference type="ARBA" id="ARBA00029924"/>
    </source>
</evidence>
<evidence type="ECO:0000256" key="1">
    <source>
        <dbReference type="ARBA" id="ARBA00006711"/>
    </source>
</evidence>